<sequence>MAAFIAFEHRNRRVFRRHRVFRDRTHPLEVLDDREVFTRFRFPRHFILELTDEICDDIEFPVRRQGALTPVLQVLLTLRFYATGTLQNVIGDLFGVTQSTASRTISRVTDALLAHVGEWIVMPNQEKADRNKVDFFDMQGFPNVVGCVDGTQIRIQAPFFQEHEFVNRKNFHSINVQVICDADLKFINVIARWPGSVHDARILRESPLFDSFESNAPPLDGIILGDSGYMLRTWLMTPVQNPETRQETGYNFAHSSTRTTVERSIGVAKQRWQCLRYGLRLQPRKACRVIPVCFMLHNRARHLNLPLPPDEGPDYFDDDDGDAPIPCEGQMNITERARAAAGKAARARIINNCF</sequence>
<dbReference type="PANTHER" id="PTHR22930:SF250">
    <property type="entry name" value="NUCLEASE HARBI1-LIKE PROTEIN"/>
    <property type="match status" value="1"/>
</dbReference>
<comment type="caution">
    <text evidence="14">The sequence shown here is derived from an EMBL/GenBank/DDBJ whole genome shotgun (WGS) entry which is preliminary data.</text>
</comment>
<comment type="cofactor">
    <cofactor evidence="1">
        <name>a divalent metal cation</name>
        <dbReference type="ChEBI" id="CHEBI:60240"/>
    </cofactor>
</comment>
<keyword evidence="7" id="KW-0540">Nuclease</keyword>
<keyword evidence="10" id="KW-0539">Nucleus</keyword>
<dbReference type="GO" id="GO:0016787">
    <property type="term" value="F:hydrolase activity"/>
    <property type="evidence" value="ECO:0007669"/>
    <property type="project" value="UniProtKB-KW"/>
</dbReference>
<keyword evidence="16" id="KW-1185">Reference proteome</keyword>
<dbReference type="InterPro" id="IPR045249">
    <property type="entry name" value="HARBI1-like"/>
</dbReference>
<protein>
    <recommendedName>
        <fullName evidence="5">Putative nuclease HARBI1</fullName>
    </recommendedName>
    <alternativeName>
        <fullName evidence="11">Harbinger transposase-derived nuclease</fullName>
    </alternativeName>
</protein>
<reference evidence="14 16" key="1">
    <citation type="submission" date="2024-02" db="EMBL/GenBank/DDBJ databases">
        <title>Chromosome-scale genome assembly of the rough periwinkle Littorina saxatilis.</title>
        <authorList>
            <person name="De Jode A."/>
            <person name="Faria R."/>
            <person name="Formenti G."/>
            <person name="Sims Y."/>
            <person name="Smith T.P."/>
            <person name="Tracey A."/>
            <person name="Wood J.M.D."/>
            <person name="Zagrodzka Z.B."/>
            <person name="Johannesson K."/>
            <person name="Butlin R.K."/>
            <person name="Leder E.H."/>
        </authorList>
    </citation>
    <scope>NUCLEOTIDE SEQUENCE [LARGE SCALE GENOMIC DNA]</scope>
    <source>
        <strain evidence="14">Snail1</strain>
        <tissue evidence="14">Muscle</tissue>
    </source>
</reference>
<evidence type="ECO:0000256" key="11">
    <source>
        <dbReference type="ARBA" id="ARBA00030126"/>
    </source>
</evidence>
<evidence type="ECO:0000256" key="9">
    <source>
        <dbReference type="ARBA" id="ARBA00022801"/>
    </source>
</evidence>
<dbReference type="EMBL" id="JBAMIC010002628">
    <property type="protein sequence ID" value="KAK7089183.1"/>
    <property type="molecule type" value="Genomic_DNA"/>
</dbReference>
<accession>A0AAN9ALM5</accession>
<evidence type="ECO:0000259" key="13">
    <source>
        <dbReference type="Pfam" id="PF13359"/>
    </source>
</evidence>
<evidence type="ECO:0000256" key="8">
    <source>
        <dbReference type="ARBA" id="ARBA00022723"/>
    </source>
</evidence>
<evidence type="ECO:0000256" key="2">
    <source>
        <dbReference type="ARBA" id="ARBA00004123"/>
    </source>
</evidence>
<proteinExistence type="inferred from homology"/>
<keyword evidence="8" id="KW-0479">Metal-binding</keyword>
<dbReference type="GO" id="GO:0005634">
    <property type="term" value="C:nucleus"/>
    <property type="evidence" value="ECO:0007669"/>
    <property type="project" value="UniProtKB-SubCell"/>
</dbReference>
<evidence type="ECO:0000313" key="16">
    <source>
        <dbReference type="Proteomes" id="UP001374579"/>
    </source>
</evidence>
<organism evidence="14 16">
    <name type="scientific">Littorina saxatilis</name>
    <dbReference type="NCBI Taxonomy" id="31220"/>
    <lineage>
        <taxon>Eukaryota</taxon>
        <taxon>Metazoa</taxon>
        <taxon>Spiralia</taxon>
        <taxon>Lophotrochozoa</taxon>
        <taxon>Mollusca</taxon>
        <taxon>Gastropoda</taxon>
        <taxon>Caenogastropoda</taxon>
        <taxon>Littorinimorpha</taxon>
        <taxon>Littorinoidea</taxon>
        <taxon>Littorinidae</taxon>
        <taxon>Littorina</taxon>
    </lineage>
</organism>
<keyword evidence="6" id="KW-0963">Cytoplasm</keyword>
<evidence type="ECO:0000256" key="7">
    <source>
        <dbReference type="ARBA" id="ARBA00022722"/>
    </source>
</evidence>
<comment type="subcellular location">
    <subcellularLocation>
        <location evidence="3">Cytoplasm</location>
    </subcellularLocation>
    <subcellularLocation>
        <location evidence="2">Nucleus</location>
    </subcellularLocation>
</comment>
<name>A0AAN9ALM5_9CAEN</name>
<evidence type="ECO:0000256" key="5">
    <source>
        <dbReference type="ARBA" id="ARBA00015519"/>
    </source>
</evidence>
<comment type="function">
    <text evidence="12">Transposase-derived protein that may have nuclease activity. Does not have transposase activity.</text>
</comment>
<evidence type="ECO:0000313" key="14">
    <source>
        <dbReference type="EMBL" id="KAK7089183.1"/>
    </source>
</evidence>
<dbReference type="GO" id="GO:0005737">
    <property type="term" value="C:cytoplasm"/>
    <property type="evidence" value="ECO:0007669"/>
    <property type="project" value="UniProtKB-SubCell"/>
</dbReference>
<comment type="similarity">
    <text evidence="4">Belongs to the HARBI1 family.</text>
</comment>
<evidence type="ECO:0000256" key="10">
    <source>
        <dbReference type="ARBA" id="ARBA00023242"/>
    </source>
</evidence>
<dbReference type="GO" id="GO:0046872">
    <property type="term" value="F:metal ion binding"/>
    <property type="evidence" value="ECO:0007669"/>
    <property type="project" value="UniProtKB-KW"/>
</dbReference>
<dbReference type="InterPro" id="IPR026103">
    <property type="entry name" value="HARBI1_animal"/>
</dbReference>
<dbReference type="InterPro" id="IPR027806">
    <property type="entry name" value="HARBI1_dom"/>
</dbReference>
<evidence type="ECO:0000256" key="1">
    <source>
        <dbReference type="ARBA" id="ARBA00001968"/>
    </source>
</evidence>
<dbReference type="EMBL" id="JBAMIC010001102">
    <property type="protein sequence ID" value="KAK7089598.1"/>
    <property type="molecule type" value="Genomic_DNA"/>
</dbReference>
<feature type="domain" description="DDE Tnp4" evidence="13">
    <location>
        <begin position="148"/>
        <end position="298"/>
    </location>
</feature>
<dbReference type="GO" id="GO:0004518">
    <property type="term" value="F:nuclease activity"/>
    <property type="evidence" value="ECO:0007669"/>
    <property type="project" value="UniProtKB-KW"/>
</dbReference>
<dbReference type="PANTHER" id="PTHR22930">
    <property type="match status" value="1"/>
</dbReference>
<keyword evidence="9" id="KW-0378">Hydrolase</keyword>
<evidence type="ECO:0000313" key="15">
    <source>
        <dbReference type="EMBL" id="KAK7089598.1"/>
    </source>
</evidence>
<dbReference type="AlphaFoldDB" id="A0AAN9ALM5"/>
<dbReference type="Proteomes" id="UP001374579">
    <property type="component" value="Unassembled WGS sequence"/>
</dbReference>
<evidence type="ECO:0000256" key="6">
    <source>
        <dbReference type="ARBA" id="ARBA00022490"/>
    </source>
</evidence>
<gene>
    <name evidence="15" type="ORF">V1264_024876</name>
    <name evidence="14" type="ORF">V1264_025118</name>
</gene>
<dbReference type="PRINTS" id="PR02086">
    <property type="entry name" value="PUTNUCHARBI1"/>
</dbReference>
<evidence type="ECO:0000256" key="12">
    <source>
        <dbReference type="ARBA" id="ARBA00045850"/>
    </source>
</evidence>
<dbReference type="Pfam" id="PF13359">
    <property type="entry name" value="DDE_Tnp_4"/>
    <property type="match status" value="1"/>
</dbReference>
<evidence type="ECO:0000256" key="4">
    <source>
        <dbReference type="ARBA" id="ARBA00006958"/>
    </source>
</evidence>
<evidence type="ECO:0000256" key="3">
    <source>
        <dbReference type="ARBA" id="ARBA00004496"/>
    </source>
</evidence>